<protein>
    <submittedName>
        <fullName evidence="2">SIS domain-containing protein</fullName>
    </submittedName>
</protein>
<dbReference type="InterPro" id="IPR035472">
    <property type="entry name" value="RpiR-like_SIS"/>
</dbReference>
<dbReference type="CDD" id="cd05013">
    <property type="entry name" value="SIS_RpiR"/>
    <property type="match status" value="1"/>
</dbReference>
<dbReference type="AlphaFoldDB" id="A0A9D0YXB6"/>
<reference evidence="2" key="2">
    <citation type="journal article" date="2021" name="PeerJ">
        <title>Extensive microbial diversity within the chicken gut microbiome revealed by metagenomics and culture.</title>
        <authorList>
            <person name="Gilroy R."/>
            <person name="Ravi A."/>
            <person name="Getino M."/>
            <person name="Pursley I."/>
            <person name="Horton D.L."/>
            <person name="Alikhan N.F."/>
            <person name="Baker D."/>
            <person name="Gharbi K."/>
            <person name="Hall N."/>
            <person name="Watson M."/>
            <person name="Adriaenssens E.M."/>
            <person name="Foster-Nyarko E."/>
            <person name="Jarju S."/>
            <person name="Secka A."/>
            <person name="Antonio M."/>
            <person name="Oren A."/>
            <person name="Chaudhuri R.R."/>
            <person name="La Ragione R."/>
            <person name="Hildebrand F."/>
            <person name="Pallen M.J."/>
        </authorList>
    </citation>
    <scope>NUCLEOTIDE SEQUENCE</scope>
    <source>
        <strain evidence="2">ChiHile30-977</strain>
    </source>
</reference>
<proteinExistence type="predicted"/>
<name>A0A9D0YXB6_9FIRM</name>
<dbReference type="SUPFAM" id="SSF53697">
    <property type="entry name" value="SIS domain"/>
    <property type="match status" value="1"/>
</dbReference>
<dbReference type="Pfam" id="PF13580">
    <property type="entry name" value="SIS_2"/>
    <property type="match status" value="1"/>
</dbReference>
<comment type="caution">
    <text evidence="2">The sequence shown here is derived from an EMBL/GenBank/DDBJ whole genome shotgun (WGS) entry which is preliminary data.</text>
</comment>
<dbReference type="GO" id="GO:1901135">
    <property type="term" value="P:carbohydrate derivative metabolic process"/>
    <property type="evidence" value="ECO:0007669"/>
    <property type="project" value="InterPro"/>
</dbReference>
<dbReference type="EMBL" id="DVFI01000143">
    <property type="protein sequence ID" value="HIQ63956.1"/>
    <property type="molecule type" value="Genomic_DNA"/>
</dbReference>
<accession>A0A9D0YXB6</accession>
<dbReference type="InterPro" id="IPR001347">
    <property type="entry name" value="SIS_dom"/>
</dbReference>
<evidence type="ECO:0000313" key="2">
    <source>
        <dbReference type="EMBL" id="HIQ63956.1"/>
    </source>
</evidence>
<evidence type="ECO:0000259" key="1">
    <source>
        <dbReference type="PROSITE" id="PS51464"/>
    </source>
</evidence>
<dbReference type="PROSITE" id="PS51464">
    <property type="entry name" value="SIS"/>
    <property type="match status" value="1"/>
</dbReference>
<dbReference type="InterPro" id="IPR046348">
    <property type="entry name" value="SIS_dom_sf"/>
</dbReference>
<evidence type="ECO:0000313" key="3">
    <source>
        <dbReference type="Proteomes" id="UP000886819"/>
    </source>
</evidence>
<organism evidence="2 3">
    <name type="scientific">Candidatus Avichristensenella intestinipullorum</name>
    <dbReference type="NCBI Taxonomy" id="2840693"/>
    <lineage>
        <taxon>Bacteria</taxon>
        <taxon>Bacillati</taxon>
        <taxon>Bacillota</taxon>
        <taxon>Clostridia</taxon>
        <taxon>Candidatus Avichristensenella</taxon>
    </lineage>
</organism>
<dbReference type="GO" id="GO:0097367">
    <property type="term" value="F:carbohydrate derivative binding"/>
    <property type="evidence" value="ECO:0007669"/>
    <property type="project" value="InterPro"/>
</dbReference>
<dbReference type="Gene3D" id="3.40.50.10490">
    <property type="entry name" value="Glucose-6-phosphate isomerase like protein, domain 1"/>
    <property type="match status" value="1"/>
</dbReference>
<dbReference type="NCBIfam" id="NF002805">
    <property type="entry name" value="PRK02947.1"/>
    <property type="match status" value="1"/>
</dbReference>
<gene>
    <name evidence="2" type="ORF">IAA66_10330</name>
</gene>
<sequence length="244" mass="26137">MDIMETYYREIVRVLTAIRETQGEAMERAAAHVARTLAQDGLVYLFGCGHSHMLAEEGFYRAGGLGAVSAVLPAELMLHEGAVKSSALERRADLAADIAARYPMGARDTLVVFSASGINGLPVEMARLGREAGAAVIAASSGAYREDTSRHPQGLRLPDVCDVWIDTCVPHGDAALSIDGLPCRMGPVSTQAGAYILHALLARAAQQRAQAGDPPAAYWSGNLPGGRERNEAVIRRYRNRIRAL</sequence>
<feature type="domain" description="SIS" evidence="1">
    <location>
        <begin position="33"/>
        <end position="210"/>
    </location>
</feature>
<reference evidence="2" key="1">
    <citation type="submission" date="2020-10" db="EMBL/GenBank/DDBJ databases">
        <authorList>
            <person name="Gilroy R."/>
        </authorList>
    </citation>
    <scope>NUCLEOTIDE SEQUENCE</scope>
    <source>
        <strain evidence="2">ChiHile30-977</strain>
    </source>
</reference>
<dbReference type="Proteomes" id="UP000886819">
    <property type="component" value="Unassembled WGS sequence"/>
</dbReference>